<feature type="compositionally biased region" description="Basic and acidic residues" evidence="10">
    <location>
        <begin position="126"/>
        <end position="141"/>
    </location>
</feature>
<keyword evidence="3" id="KW-0597">Phosphoprotein</keyword>
<dbReference type="RefSeq" id="XP_030853725.1">
    <property type="nucleotide sequence ID" value="XM_030997865.1"/>
</dbReference>
<evidence type="ECO:0000313" key="12">
    <source>
        <dbReference type="EnsemblMetazoa" id="XP_030853725"/>
    </source>
</evidence>
<protein>
    <recommendedName>
        <fullName evidence="11">Torsin-1A-interacting protein 1/2 AAA+ activator domain-containing protein</fullName>
    </recommendedName>
</protein>
<feature type="compositionally biased region" description="Polar residues" evidence="10">
    <location>
        <begin position="155"/>
        <end position="164"/>
    </location>
</feature>
<dbReference type="OrthoDB" id="6258998at2759"/>
<name>A0A7M7PSC1_STRPU</name>
<evidence type="ECO:0000256" key="2">
    <source>
        <dbReference type="ARBA" id="ARBA00007860"/>
    </source>
</evidence>
<comment type="subcellular location">
    <subcellularLocation>
        <location evidence="9">Endomembrane system</location>
        <topology evidence="9">Single-pass membrane protein</topology>
    </subcellularLocation>
    <subcellularLocation>
        <location evidence="1">Nucleus envelope</location>
    </subcellularLocation>
</comment>
<dbReference type="GeneID" id="115929243"/>
<keyword evidence="13" id="KW-1185">Reference proteome</keyword>
<feature type="region of interest" description="Disordered" evidence="10">
    <location>
        <begin position="1"/>
        <end position="335"/>
    </location>
</feature>
<keyword evidence="4" id="KW-0812">Transmembrane</keyword>
<evidence type="ECO:0000256" key="9">
    <source>
        <dbReference type="ARBA" id="ARBA00037847"/>
    </source>
</evidence>
<accession>A0A7M7PSC1</accession>
<evidence type="ECO:0000256" key="6">
    <source>
        <dbReference type="ARBA" id="ARBA00023136"/>
    </source>
</evidence>
<feature type="domain" description="Torsin-1A-interacting protein 1/2 AAA+ activator" evidence="11">
    <location>
        <begin position="395"/>
        <end position="564"/>
    </location>
</feature>
<dbReference type="InterPro" id="IPR038599">
    <property type="entry name" value="LAP1C-like_C_sf"/>
</dbReference>
<dbReference type="InParanoid" id="A0A7M7PSC1"/>
<keyword evidence="7" id="KW-0325">Glycoprotein</keyword>
<keyword evidence="8" id="KW-0539">Nucleus</keyword>
<feature type="compositionally biased region" description="Basic and acidic residues" evidence="10">
    <location>
        <begin position="183"/>
        <end position="267"/>
    </location>
</feature>
<evidence type="ECO:0000256" key="8">
    <source>
        <dbReference type="ARBA" id="ARBA00023242"/>
    </source>
</evidence>
<dbReference type="PANTHER" id="PTHR18843:SF7">
    <property type="entry name" value="LAMINA-ASSOCIATED POLYPEPTIDE 1B ISOFORM 1-RELATED"/>
    <property type="match status" value="1"/>
</dbReference>
<dbReference type="Proteomes" id="UP000007110">
    <property type="component" value="Unassembled WGS sequence"/>
</dbReference>
<evidence type="ECO:0000256" key="10">
    <source>
        <dbReference type="SAM" id="MobiDB-lite"/>
    </source>
</evidence>
<dbReference type="EnsemblMetazoa" id="XM_030997865">
    <property type="protein sequence ID" value="XP_030853725"/>
    <property type="gene ID" value="LOC115929243"/>
</dbReference>
<reference evidence="13" key="1">
    <citation type="submission" date="2015-02" db="EMBL/GenBank/DDBJ databases">
        <title>Genome sequencing for Strongylocentrotus purpuratus.</title>
        <authorList>
            <person name="Murali S."/>
            <person name="Liu Y."/>
            <person name="Vee V."/>
            <person name="English A."/>
            <person name="Wang M."/>
            <person name="Skinner E."/>
            <person name="Han Y."/>
            <person name="Muzny D.M."/>
            <person name="Worley K.C."/>
            <person name="Gibbs R.A."/>
        </authorList>
    </citation>
    <scope>NUCLEOTIDE SEQUENCE</scope>
</reference>
<evidence type="ECO:0000256" key="7">
    <source>
        <dbReference type="ARBA" id="ARBA00023180"/>
    </source>
</evidence>
<dbReference type="GO" id="GO:0061024">
    <property type="term" value="P:membrane organization"/>
    <property type="evidence" value="ECO:0000318"/>
    <property type="project" value="GO_Central"/>
</dbReference>
<organism evidence="12 13">
    <name type="scientific">Strongylocentrotus purpuratus</name>
    <name type="common">Purple sea urchin</name>
    <dbReference type="NCBI Taxonomy" id="7668"/>
    <lineage>
        <taxon>Eukaryota</taxon>
        <taxon>Metazoa</taxon>
        <taxon>Echinodermata</taxon>
        <taxon>Eleutherozoa</taxon>
        <taxon>Echinozoa</taxon>
        <taxon>Echinoidea</taxon>
        <taxon>Euechinoidea</taxon>
        <taxon>Echinacea</taxon>
        <taxon>Camarodonta</taxon>
        <taxon>Echinidea</taxon>
        <taxon>Strongylocentrotidae</taxon>
        <taxon>Strongylocentrotus</taxon>
    </lineage>
</organism>
<feature type="compositionally biased region" description="Polar residues" evidence="10">
    <location>
        <begin position="60"/>
        <end position="69"/>
    </location>
</feature>
<reference evidence="12" key="2">
    <citation type="submission" date="2021-01" db="UniProtKB">
        <authorList>
            <consortium name="EnsemblMetazoa"/>
        </authorList>
    </citation>
    <scope>IDENTIFICATION</scope>
</reference>
<comment type="similarity">
    <text evidence="2">Belongs to the TOR1AIP family.</text>
</comment>
<feature type="compositionally biased region" description="Basic and acidic residues" evidence="10">
    <location>
        <begin position="305"/>
        <end position="321"/>
    </location>
</feature>
<evidence type="ECO:0000256" key="1">
    <source>
        <dbReference type="ARBA" id="ARBA00004259"/>
    </source>
</evidence>
<dbReference type="InterPro" id="IPR046753">
    <property type="entry name" value="TOIP1/2_C"/>
</dbReference>
<sequence length="590" mass="64816">MSDLTDAAVTQSEEGVTEPKELGGQSSTSMDTKVVDFVAVDAKGVTPEESTTSESMSVDGISQASNIQASGEEEEQDGPGDGSTAEVQEEKVKGAMSDVTDAAVTQSEEGVTKPQELGGQFSTSTDTKDDDWVAVDAKDIPPEESTTSESMSVDGISQASNIQASGEKEEKDGPGDGGTAEVQEEKKVKGAMEDDGGEQERMRVEEEEKQREEEKKRAEEEKQREEEKKREEEEKQREKKKIEEEERRREEEMKAKKVKIDEDRQREGSAQVEELQKEGEGTDEADQAIGTETIPTPAEVSEGTELTRRKVASKDTPRDSATDQGESKGPAPSSDGSIWKYGSIVVLISISVFIAGFIIFPKAPPPAPDETAHSDMGDCLRKRSEREDVLYEEIESLSKKFPSLDQPSLETIGGASWAHVQDKEELVRPVVLLLVSQPDHVKANDVAEEVANMYSNVYHKSRGDIVRVDGDDFEDGTADQVKKDIDAKIKSGLNGCASVVIIKDLDELQPCSIILFHGYCDNDGAPYKDAVFIFTMTLDDTIPEDTSKLETEKIIQEHLEQHLRQCPEEFPKDKIAAMNSRLANNIVMLN</sequence>
<dbReference type="GO" id="GO:0016020">
    <property type="term" value="C:membrane"/>
    <property type="evidence" value="ECO:0000318"/>
    <property type="project" value="GO_Central"/>
</dbReference>
<keyword evidence="6" id="KW-0472">Membrane</keyword>
<dbReference type="InterPro" id="IPR008662">
    <property type="entry name" value="TOIP1/2"/>
</dbReference>
<evidence type="ECO:0000256" key="5">
    <source>
        <dbReference type="ARBA" id="ARBA00022989"/>
    </source>
</evidence>
<dbReference type="KEGG" id="spu:115929243"/>
<evidence type="ECO:0000256" key="3">
    <source>
        <dbReference type="ARBA" id="ARBA00022553"/>
    </source>
</evidence>
<dbReference type="Pfam" id="PF05609">
    <property type="entry name" value="LAP1_C"/>
    <property type="match status" value="1"/>
</dbReference>
<dbReference type="GO" id="GO:0001671">
    <property type="term" value="F:ATPase activator activity"/>
    <property type="evidence" value="ECO:0007669"/>
    <property type="project" value="InterPro"/>
</dbReference>
<evidence type="ECO:0000313" key="13">
    <source>
        <dbReference type="Proteomes" id="UP000007110"/>
    </source>
</evidence>
<dbReference type="Gene3D" id="3.40.50.12190">
    <property type="match status" value="1"/>
</dbReference>
<keyword evidence="5" id="KW-1133">Transmembrane helix</keyword>
<dbReference type="OMA" id="CAPEESK"/>
<proteinExistence type="inferred from homology"/>
<evidence type="ECO:0000259" key="11">
    <source>
        <dbReference type="Pfam" id="PF05609"/>
    </source>
</evidence>
<evidence type="ECO:0000256" key="4">
    <source>
        <dbReference type="ARBA" id="ARBA00022692"/>
    </source>
</evidence>
<dbReference type="PANTHER" id="PTHR18843">
    <property type="entry name" value="TORSIN-1A-INTERACTING PROTEIN"/>
    <property type="match status" value="1"/>
</dbReference>
<dbReference type="AlphaFoldDB" id="A0A7M7PSC1"/>
<dbReference type="GO" id="GO:0005635">
    <property type="term" value="C:nuclear envelope"/>
    <property type="evidence" value="ECO:0007669"/>
    <property type="project" value="UniProtKB-SubCell"/>
</dbReference>